<feature type="transmembrane region" description="Helical" evidence="2">
    <location>
        <begin position="202"/>
        <end position="223"/>
    </location>
</feature>
<keyword evidence="2" id="KW-0472">Membrane</keyword>
<dbReference type="AlphaFoldDB" id="A0AAD8YLE2"/>
<dbReference type="Proteomes" id="UP001224775">
    <property type="component" value="Unassembled WGS sequence"/>
</dbReference>
<dbReference type="Pfam" id="PF26146">
    <property type="entry name" value="PI-PLC_X"/>
    <property type="match status" value="1"/>
</dbReference>
<dbReference type="InterPro" id="IPR017946">
    <property type="entry name" value="PLC-like_Pdiesterase_TIM-brl"/>
</dbReference>
<dbReference type="PANTHER" id="PTHR13593:SF140">
    <property type="entry name" value="PLC-LIKE PHOSPHODIESTERASE"/>
    <property type="match status" value="1"/>
</dbReference>
<dbReference type="InterPro" id="IPR051057">
    <property type="entry name" value="PI-PLC_domain"/>
</dbReference>
<name>A0AAD8YLE2_9STRA</name>
<accession>A0AAD8YLE2</accession>
<protein>
    <submittedName>
        <fullName evidence="3">Phosphoinositide-specific phospholipase C domain-containing protein</fullName>
    </submittedName>
</protein>
<evidence type="ECO:0000313" key="3">
    <source>
        <dbReference type="EMBL" id="KAK1748731.1"/>
    </source>
</evidence>
<keyword evidence="4" id="KW-1185">Reference proteome</keyword>
<dbReference type="EMBL" id="JATAAI010000001">
    <property type="protein sequence ID" value="KAK1748731.1"/>
    <property type="molecule type" value="Genomic_DNA"/>
</dbReference>
<gene>
    <name evidence="3" type="ORF">QTG54_000670</name>
</gene>
<sequence>MKFGSKKKQQEPEKEKPSFFTPKSSDQDGTEVEASTLFTWGKKKEPPAPVTKGRSFPWSKKEEEVPAAPVTKGRSLPWREKEEEAPVAPVTKGRSLPWSKKEEEAPVAPVAKERSFPWSKKQDAATVVAPPPPPEPVAPVTPPRSSKFSFGKKSTNTSPSSKSVATAPPTPSPPRKNSSKRTEYDESMVIEKTRRKCCSCKCVIGSSCLLILLAIGGVLAWRYGPWFQGSLSSTNLQVESCPDCCNGLRSNCKLPVNKVLFPTLHNAHSSKDHKFIGASHETQFEDALVEGYRGLQLSTCTCENVLSNALLERDPALGLENSNMGFCHSACGTGVRDPKAVIENIKTFLDVNRREVLIVEIDMTDDSEDDFRTALRASGLLDHVYIPDSKYVDWPKMGKLVDKNKRLILFGRGGSLRSCDAPDCRDGILYFYDFFAQTEPDGSDATSCDSTLNGDVNVDYFLVNQFQKNQAKMPSPTIANDLNSYNELSARFEDCQGKLEPNLLSVEFWQQGDVLEFVQKDNENRYELMKMGFGKRGLRG</sequence>
<keyword evidence="2" id="KW-1133">Transmembrane helix</keyword>
<feature type="compositionally biased region" description="Low complexity" evidence="1">
    <location>
        <begin position="152"/>
        <end position="167"/>
    </location>
</feature>
<feature type="compositionally biased region" description="Basic and acidic residues" evidence="1">
    <location>
        <begin position="111"/>
        <end position="123"/>
    </location>
</feature>
<dbReference type="SUPFAM" id="SSF51695">
    <property type="entry name" value="PLC-like phosphodiesterases"/>
    <property type="match status" value="1"/>
</dbReference>
<proteinExistence type="predicted"/>
<evidence type="ECO:0000256" key="2">
    <source>
        <dbReference type="SAM" id="Phobius"/>
    </source>
</evidence>
<feature type="compositionally biased region" description="Basic and acidic residues" evidence="1">
    <location>
        <begin position="8"/>
        <end position="17"/>
    </location>
</feature>
<comment type="caution">
    <text evidence="3">The sequence shown here is derived from an EMBL/GenBank/DDBJ whole genome shotgun (WGS) entry which is preliminary data.</text>
</comment>
<dbReference type="Gene3D" id="3.20.20.190">
    <property type="entry name" value="Phosphatidylinositol (PI) phosphodiesterase"/>
    <property type="match status" value="1"/>
</dbReference>
<dbReference type="GO" id="GO:0006629">
    <property type="term" value="P:lipid metabolic process"/>
    <property type="evidence" value="ECO:0007669"/>
    <property type="project" value="InterPro"/>
</dbReference>
<evidence type="ECO:0000256" key="1">
    <source>
        <dbReference type="SAM" id="MobiDB-lite"/>
    </source>
</evidence>
<dbReference type="PANTHER" id="PTHR13593">
    <property type="match status" value="1"/>
</dbReference>
<keyword evidence="2" id="KW-0812">Transmembrane</keyword>
<reference evidence="3" key="1">
    <citation type="submission" date="2023-06" db="EMBL/GenBank/DDBJ databases">
        <title>Survivors Of The Sea: Transcriptome response of Skeletonema marinoi to long-term dormancy.</title>
        <authorList>
            <person name="Pinder M.I.M."/>
            <person name="Kourtchenko O."/>
            <person name="Robertson E.K."/>
            <person name="Larsson T."/>
            <person name="Maumus F."/>
            <person name="Osuna-Cruz C.M."/>
            <person name="Vancaester E."/>
            <person name="Stenow R."/>
            <person name="Vandepoele K."/>
            <person name="Ploug H."/>
            <person name="Bruchert V."/>
            <person name="Godhe A."/>
            <person name="Topel M."/>
        </authorList>
    </citation>
    <scope>NUCLEOTIDE SEQUENCE</scope>
    <source>
        <strain evidence="3">R05AC</strain>
    </source>
</reference>
<dbReference type="GO" id="GO:0008081">
    <property type="term" value="F:phosphoric diester hydrolase activity"/>
    <property type="evidence" value="ECO:0007669"/>
    <property type="project" value="InterPro"/>
</dbReference>
<evidence type="ECO:0000313" key="4">
    <source>
        <dbReference type="Proteomes" id="UP001224775"/>
    </source>
</evidence>
<feature type="compositionally biased region" description="Pro residues" evidence="1">
    <location>
        <begin position="129"/>
        <end position="142"/>
    </location>
</feature>
<organism evidence="3 4">
    <name type="scientific">Skeletonema marinoi</name>
    <dbReference type="NCBI Taxonomy" id="267567"/>
    <lineage>
        <taxon>Eukaryota</taxon>
        <taxon>Sar</taxon>
        <taxon>Stramenopiles</taxon>
        <taxon>Ochrophyta</taxon>
        <taxon>Bacillariophyta</taxon>
        <taxon>Coscinodiscophyceae</taxon>
        <taxon>Thalassiosirophycidae</taxon>
        <taxon>Thalassiosirales</taxon>
        <taxon>Skeletonemataceae</taxon>
        <taxon>Skeletonema</taxon>
        <taxon>Skeletonema marinoi-dohrnii complex</taxon>
    </lineage>
</organism>
<feature type="region of interest" description="Disordered" evidence="1">
    <location>
        <begin position="1"/>
        <end position="186"/>
    </location>
</feature>